<dbReference type="NCBIfam" id="TIGR01730">
    <property type="entry name" value="RND_mfp"/>
    <property type="match status" value="1"/>
</dbReference>
<dbReference type="Proteomes" id="UP001595386">
    <property type="component" value="Unassembled WGS sequence"/>
</dbReference>
<evidence type="ECO:0000256" key="2">
    <source>
        <dbReference type="SAM" id="Coils"/>
    </source>
</evidence>
<evidence type="ECO:0000256" key="1">
    <source>
        <dbReference type="ARBA" id="ARBA00009477"/>
    </source>
</evidence>
<dbReference type="Gene3D" id="1.10.287.470">
    <property type="entry name" value="Helix hairpin bin"/>
    <property type="match status" value="1"/>
</dbReference>
<dbReference type="InterPro" id="IPR058647">
    <property type="entry name" value="BSH_CzcB-like"/>
</dbReference>
<feature type="coiled-coil region" evidence="2">
    <location>
        <begin position="93"/>
        <end position="127"/>
    </location>
</feature>
<reference evidence="5" key="1">
    <citation type="journal article" date="2019" name="Int. J. Syst. Evol. Microbiol.">
        <title>The Global Catalogue of Microorganisms (GCM) 10K type strain sequencing project: providing services to taxonomists for standard genome sequencing and annotation.</title>
        <authorList>
            <consortium name="The Broad Institute Genomics Platform"/>
            <consortium name="The Broad Institute Genome Sequencing Center for Infectious Disease"/>
            <person name="Wu L."/>
            <person name="Ma J."/>
        </authorList>
    </citation>
    <scope>NUCLEOTIDE SEQUENCE [LARGE SCALE GENOMIC DNA]</scope>
    <source>
        <strain evidence="5">KCTC 52660</strain>
    </source>
</reference>
<sequence length="241" mass="26611">MIEPSASVAIGAPSEGLLEAVLVERGDVVKHGQPLARLTADLEAITLRIAETRAANRTSIESGRQRVEYFGAQHRRSAQLRERELVAAEDLERTRTEEVLARSEFEIAELEHQLALLEAERSQILLAYREIKSPVDGMVLIRNMHPGEYVNEQSSLMQVVALHPLHVEAFLPIDRFPEVEPGMVLTVETPPPFAGAHDAEVVIVDRVFDAASGTFGIRLALDNEDLTLPAGIRCSLLMPLK</sequence>
<feature type="domain" description="CzcB-like barrel-sandwich hybrid" evidence="3">
    <location>
        <begin position="9"/>
        <end position="159"/>
    </location>
</feature>
<dbReference type="Gene3D" id="2.40.50.100">
    <property type="match status" value="1"/>
</dbReference>
<dbReference type="EMBL" id="JBHRSQ010000038">
    <property type="protein sequence ID" value="MFC2993470.1"/>
    <property type="molecule type" value="Genomic_DNA"/>
</dbReference>
<evidence type="ECO:0000313" key="5">
    <source>
        <dbReference type="Proteomes" id="UP001595386"/>
    </source>
</evidence>
<dbReference type="PANTHER" id="PTHR30469:SF15">
    <property type="entry name" value="HLYD FAMILY OF SECRETION PROTEINS"/>
    <property type="match status" value="1"/>
</dbReference>
<evidence type="ECO:0000313" key="4">
    <source>
        <dbReference type="EMBL" id="MFC2993470.1"/>
    </source>
</evidence>
<comment type="similarity">
    <text evidence="1">Belongs to the membrane fusion protein (MFP) (TC 8.A.1) family.</text>
</comment>
<keyword evidence="2" id="KW-0175">Coiled coil</keyword>
<evidence type="ECO:0000259" key="3">
    <source>
        <dbReference type="Pfam" id="PF25973"/>
    </source>
</evidence>
<proteinExistence type="inferred from homology"/>
<dbReference type="Pfam" id="PF25973">
    <property type="entry name" value="BSH_CzcB"/>
    <property type="match status" value="1"/>
</dbReference>
<keyword evidence="5" id="KW-1185">Reference proteome</keyword>
<protein>
    <submittedName>
        <fullName evidence="4">Efflux RND transporter periplasmic adaptor subunit</fullName>
    </submittedName>
</protein>
<gene>
    <name evidence="4" type="ORF">ACFODV_15725</name>
</gene>
<name>A0ABV7BB61_9GAMM</name>
<dbReference type="SUPFAM" id="SSF111369">
    <property type="entry name" value="HlyD-like secretion proteins"/>
    <property type="match status" value="1"/>
</dbReference>
<organism evidence="4 5">
    <name type="scientific">Halomonas tibetensis</name>
    <dbReference type="NCBI Taxonomy" id="2259590"/>
    <lineage>
        <taxon>Bacteria</taxon>
        <taxon>Pseudomonadati</taxon>
        <taxon>Pseudomonadota</taxon>
        <taxon>Gammaproteobacteria</taxon>
        <taxon>Oceanospirillales</taxon>
        <taxon>Halomonadaceae</taxon>
        <taxon>Halomonas</taxon>
    </lineage>
</organism>
<dbReference type="Gene3D" id="2.40.30.170">
    <property type="match status" value="1"/>
</dbReference>
<dbReference type="InterPro" id="IPR006143">
    <property type="entry name" value="RND_pump_MFP"/>
</dbReference>
<dbReference type="RefSeq" id="WP_379761127.1">
    <property type="nucleotide sequence ID" value="NZ_JBHRSQ010000038.1"/>
</dbReference>
<accession>A0ABV7BB61</accession>
<dbReference type="PANTHER" id="PTHR30469">
    <property type="entry name" value="MULTIDRUG RESISTANCE PROTEIN MDTA"/>
    <property type="match status" value="1"/>
</dbReference>
<comment type="caution">
    <text evidence="4">The sequence shown here is derived from an EMBL/GenBank/DDBJ whole genome shotgun (WGS) entry which is preliminary data.</text>
</comment>